<dbReference type="EMBL" id="CBSX010000192">
    <property type="protein sequence ID" value="CDH07470.1"/>
    <property type="molecule type" value="Genomic_DNA"/>
</dbReference>
<dbReference type="AlphaFoldDB" id="A0A077P8K3"/>
<evidence type="ECO:0000313" key="1">
    <source>
        <dbReference type="EMBL" id="CDH07470.1"/>
    </source>
</evidence>
<gene>
    <name evidence="1" type="ORF">XBO1_290063</name>
</gene>
<proteinExistence type="predicted"/>
<protein>
    <submittedName>
        <fullName evidence="1">Uncharacterized protein</fullName>
    </submittedName>
</protein>
<organism evidence="1">
    <name type="scientific">Xenorhabdus bovienii str. oregonense</name>
    <dbReference type="NCBI Taxonomy" id="1398202"/>
    <lineage>
        <taxon>Bacteria</taxon>
        <taxon>Pseudomonadati</taxon>
        <taxon>Pseudomonadota</taxon>
        <taxon>Gammaproteobacteria</taxon>
        <taxon>Enterobacterales</taxon>
        <taxon>Morganellaceae</taxon>
        <taxon>Xenorhabdus</taxon>
    </lineage>
</organism>
<accession>A0A077P8K3</accession>
<comment type="caution">
    <text evidence="1">The sequence shown here is derived from an EMBL/GenBank/DDBJ whole genome shotgun (WGS) entry which is preliminary data.</text>
</comment>
<sequence length="45" mass="5131">MISVTKYKTTIIFILIQMDIVINVAKNAIWHDLTCSIFLAKLGIH</sequence>
<dbReference type="Proteomes" id="UP000028483">
    <property type="component" value="Unassembled WGS sequence"/>
</dbReference>
<name>A0A077P8K3_XENBV</name>
<reference evidence="1" key="1">
    <citation type="submission" date="2013-07" db="EMBL/GenBank/DDBJ databases">
        <title>Sub-species coevolution in mutualistic symbiosis.</title>
        <authorList>
            <person name="Murfin K."/>
            <person name="Klassen J."/>
            <person name="Lee M."/>
            <person name="Forst S."/>
            <person name="Stock P."/>
            <person name="Goodrich-Blair H."/>
        </authorList>
    </citation>
    <scope>NUCLEOTIDE SEQUENCE [LARGE SCALE GENOMIC DNA]</scope>
    <source>
        <strain evidence="1">Oregonense</strain>
    </source>
</reference>
<dbReference type="HOGENOM" id="CLU_3207091_0_0_6"/>